<keyword evidence="1" id="KW-1133">Transmembrane helix</keyword>
<evidence type="ECO:0000313" key="2">
    <source>
        <dbReference type="EMBL" id="QBA63962.1"/>
    </source>
</evidence>
<dbReference type="Proteomes" id="UP000290889">
    <property type="component" value="Chromosome"/>
</dbReference>
<reference evidence="2 3" key="1">
    <citation type="submission" date="2019-01" db="EMBL/GenBank/DDBJ databases">
        <title>Muriicola soli sp. nov., isolated from soil.</title>
        <authorList>
            <person name="Kang H.J."/>
            <person name="Kim S.B."/>
        </authorList>
    </citation>
    <scope>NUCLEOTIDE SEQUENCE [LARGE SCALE GENOMIC DNA]</scope>
    <source>
        <strain evidence="2 3">MMS17-SY002</strain>
    </source>
</reference>
<evidence type="ECO:0000313" key="3">
    <source>
        <dbReference type="Proteomes" id="UP000290889"/>
    </source>
</evidence>
<gene>
    <name evidence="2" type="ORF">EQY75_05070</name>
</gene>
<keyword evidence="1" id="KW-0472">Membrane</keyword>
<dbReference type="OrthoDB" id="821805at2"/>
<accession>A0A411E8F4</accession>
<dbReference type="AlphaFoldDB" id="A0A411E8F4"/>
<feature type="transmembrane region" description="Helical" evidence="1">
    <location>
        <begin position="21"/>
        <end position="42"/>
    </location>
</feature>
<dbReference type="Pfam" id="PF19578">
    <property type="entry name" value="DUF6090"/>
    <property type="match status" value="1"/>
</dbReference>
<keyword evidence="3" id="KW-1185">Reference proteome</keyword>
<keyword evidence="1" id="KW-0812">Transmembrane</keyword>
<name>A0A411E8F4_9FLAO</name>
<proteinExistence type="predicted"/>
<organism evidence="2 3">
    <name type="scientific">Muriicola soli</name>
    <dbReference type="NCBI Taxonomy" id="2507538"/>
    <lineage>
        <taxon>Bacteria</taxon>
        <taxon>Pseudomonadati</taxon>
        <taxon>Bacteroidota</taxon>
        <taxon>Flavobacteriia</taxon>
        <taxon>Flavobacteriales</taxon>
        <taxon>Flavobacteriaceae</taxon>
        <taxon>Muriicola</taxon>
    </lineage>
</organism>
<dbReference type="EMBL" id="CP035544">
    <property type="protein sequence ID" value="QBA63962.1"/>
    <property type="molecule type" value="Genomic_DNA"/>
</dbReference>
<evidence type="ECO:0000256" key="1">
    <source>
        <dbReference type="SAM" id="Phobius"/>
    </source>
</evidence>
<dbReference type="KEGG" id="mur:EQY75_05070"/>
<dbReference type="RefSeq" id="WP_129603448.1">
    <property type="nucleotide sequence ID" value="NZ_CP035544.1"/>
</dbReference>
<sequence>MIQFFRKIRKSLLTQGKIGKYIPYALGEIFLVVVGILLALQINNWNEHKKQKSIAKELLKDIEISLANNYTQLNFVINYNQEGNTSAELIKHQIQNNLPYHDSLDLHFSKAIQYSTPVLKNPGYESLKVFGLNLVENDSLIKALGDFYNMGWIETLVFRQESYYYGTASPILVELFESVAMRNSMKPFNYNTLLTSNEYLSILNTMIAYRKDQNVWYFENLQQLDEIKNMISEELQKP</sequence>
<protein>
    <submittedName>
        <fullName evidence="2">Uncharacterized protein</fullName>
    </submittedName>
</protein>
<dbReference type="InterPro" id="IPR045749">
    <property type="entry name" value="DUF6090"/>
</dbReference>